<dbReference type="Gene3D" id="3.30.70.360">
    <property type="match status" value="1"/>
</dbReference>
<evidence type="ECO:0000313" key="7">
    <source>
        <dbReference type="EMBL" id="CAB4571683.1"/>
    </source>
</evidence>
<accession>A0A6J6EBJ8</accession>
<organism evidence="7">
    <name type="scientific">freshwater metagenome</name>
    <dbReference type="NCBI Taxonomy" id="449393"/>
    <lineage>
        <taxon>unclassified sequences</taxon>
        <taxon>metagenomes</taxon>
        <taxon>ecological metagenomes</taxon>
    </lineage>
</organism>
<dbReference type="Pfam" id="PF07687">
    <property type="entry name" value="M20_dimer"/>
    <property type="match status" value="1"/>
</dbReference>
<evidence type="ECO:0000256" key="1">
    <source>
        <dbReference type="ARBA" id="ARBA00006247"/>
    </source>
</evidence>
<dbReference type="InterPro" id="IPR047177">
    <property type="entry name" value="Pept_M20A"/>
</dbReference>
<dbReference type="NCBIfam" id="NF005913">
    <property type="entry name" value="PRK07906.1"/>
    <property type="match status" value="1"/>
</dbReference>
<feature type="domain" description="Peptidase M20 dimerisation" evidence="6">
    <location>
        <begin position="196"/>
        <end position="334"/>
    </location>
</feature>
<sequence>MNYTDELENTVVQYCQDLIRIDTTNFGRNESNGEDKAAEYVAKILSGLNIENQIVGPDSKRSSVLARIAGTDSSLPGIVLHGHLDVVPVEKDKWTKPAFEALIEQDQIWGRGAVDMKNGNSMILASLHELINQGWKPKRDISLAFFADEEAGGALGSHFVTKKYPEYFENASEAVGEVGGFSHTLSNGVRLYLIETAQKGIAWMKLSSKGTAGHGSMVNDNNAISILAKAINNLVNHKFPITIKDSVRQLLEETATAYGTKFDQNDPEKIVAMLGTLSKLVSATLSDTANPTMLKAGYKVNVIPGQAEAYIDGRFLPGNADNFMSEIRKIVGDEISVEAETFDVALEAPFKADTVDLMIQSLSAEDPGAKVVPYMLSGGTDAKAMSKFGIKGYGFTPLLLPNDLDFTSLFHGHDERIPVSSLKFGARTMYRFIKEL</sequence>
<keyword evidence="3" id="KW-0479">Metal-binding</keyword>
<evidence type="ECO:0000256" key="3">
    <source>
        <dbReference type="ARBA" id="ARBA00022723"/>
    </source>
</evidence>
<dbReference type="SUPFAM" id="SSF55031">
    <property type="entry name" value="Bacterial exopeptidase dimerisation domain"/>
    <property type="match status" value="1"/>
</dbReference>
<protein>
    <submittedName>
        <fullName evidence="7">Unannotated protein</fullName>
    </submittedName>
</protein>
<proteinExistence type="inferred from homology"/>
<dbReference type="Pfam" id="PF01546">
    <property type="entry name" value="Peptidase_M20"/>
    <property type="match status" value="1"/>
</dbReference>
<reference evidence="7" key="1">
    <citation type="submission" date="2020-05" db="EMBL/GenBank/DDBJ databases">
        <authorList>
            <person name="Chiriac C."/>
            <person name="Salcher M."/>
            <person name="Ghai R."/>
            <person name="Kavagutti S V."/>
        </authorList>
    </citation>
    <scope>NUCLEOTIDE SEQUENCE</scope>
</reference>
<gene>
    <name evidence="7" type="ORF">UFOPK1740_00282</name>
</gene>
<dbReference type="InterPro" id="IPR002933">
    <property type="entry name" value="Peptidase_M20"/>
</dbReference>
<dbReference type="InterPro" id="IPR011650">
    <property type="entry name" value="Peptidase_M20_dimer"/>
</dbReference>
<dbReference type="Gene3D" id="1.10.150.900">
    <property type="match status" value="1"/>
</dbReference>
<comment type="similarity">
    <text evidence="1">Belongs to the peptidase M20A family.</text>
</comment>
<dbReference type="PIRSF" id="PIRSF036696">
    <property type="entry name" value="ACY-1"/>
    <property type="match status" value="1"/>
</dbReference>
<evidence type="ECO:0000259" key="6">
    <source>
        <dbReference type="Pfam" id="PF07687"/>
    </source>
</evidence>
<dbReference type="InterPro" id="IPR036264">
    <property type="entry name" value="Bact_exopeptidase_dim_dom"/>
</dbReference>
<evidence type="ECO:0000256" key="4">
    <source>
        <dbReference type="ARBA" id="ARBA00022801"/>
    </source>
</evidence>
<keyword evidence="5" id="KW-0862">Zinc</keyword>
<evidence type="ECO:0000256" key="2">
    <source>
        <dbReference type="ARBA" id="ARBA00022670"/>
    </source>
</evidence>
<evidence type="ECO:0000256" key="5">
    <source>
        <dbReference type="ARBA" id="ARBA00022833"/>
    </source>
</evidence>
<keyword evidence="4" id="KW-0378">Hydrolase</keyword>
<dbReference type="PANTHER" id="PTHR45962">
    <property type="entry name" value="N-FATTY-ACYL-AMINO ACID SYNTHASE/HYDROLASE PM20D1"/>
    <property type="match status" value="1"/>
</dbReference>
<dbReference type="GO" id="GO:0006508">
    <property type="term" value="P:proteolysis"/>
    <property type="evidence" value="ECO:0007669"/>
    <property type="project" value="UniProtKB-KW"/>
</dbReference>
<dbReference type="FunFam" id="1.10.150.900:FF:000002">
    <property type="entry name" value="M20/M25/M40 family peptidase"/>
    <property type="match status" value="1"/>
</dbReference>
<dbReference type="Gene3D" id="3.40.630.10">
    <property type="entry name" value="Zn peptidases"/>
    <property type="match status" value="1"/>
</dbReference>
<dbReference type="EMBL" id="CAEZTU010000007">
    <property type="protein sequence ID" value="CAB4571683.1"/>
    <property type="molecule type" value="Genomic_DNA"/>
</dbReference>
<dbReference type="AlphaFoldDB" id="A0A6J6EBJ8"/>
<dbReference type="GO" id="GO:0046872">
    <property type="term" value="F:metal ion binding"/>
    <property type="evidence" value="ECO:0007669"/>
    <property type="project" value="UniProtKB-KW"/>
</dbReference>
<dbReference type="GO" id="GO:0008233">
    <property type="term" value="F:peptidase activity"/>
    <property type="evidence" value="ECO:0007669"/>
    <property type="project" value="UniProtKB-KW"/>
</dbReference>
<dbReference type="PANTHER" id="PTHR45962:SF1">
    <property type="entry name" value="N-FATTY-ACYL-AMINO ACID SYNTHASE_HYDROLASE PM20D1"/>
    <property type="match status" value="1"/>
</dbReference>
<name>A0A6J6EBJ8_9ZZZZ</name>
<dbReference type="SUPFAM" id="SSF53187">
    <property type="entry name" value="Zn-dependent exopeptidases"/>
    <property type="match status" value="1"/>
</dbReference>
<keyword evidence="2" id="KW-0645">Protease</keyword>